<feature type="region of interest" description="Disordered" evidence="1">
    <location>
        <begin position="150"/>
        <end position="239"/>
    </location>
</feature>
<evidence type="ECO:0000313" key="4">
    <source>
        <dbReference type="EMBL" id="XBY44415.1"/>
    </source>
</evidence>
<accession>A0AAU7X8N2</accession>
<organism evidence="4">
    <name type="scientific">Methyloraptor flagellatus</name>
    <dbReference type="NCBI Taxonomy" id="3162530"/>
    <lineage>
        <taxon>Bacteria</taxon>
        <taxon>Pseudomonadati</taxon>
        <taxon>Pseudomonadota</taxon>
        <taxon>Alphaproteobacteria</taxon>
        <taxon>Hyphomicrobiales</taxon>
        <taxon>Ancalomicrobiaceae</taxon>
        <taxon>Methyloraptor</taxon>
    </lineage>
</organism>
<feature type="domain" description="Zinc finger/thioredoxin putative" evidence="3">
    <location>
        <begin position="92"/>
        <end position="126"/>
    </location>
</feature>
<name>A0AAU7X8N2_9HYPH</name>
<dbReference type="RefSeq" id="WP_407049508.1">
    <property type="nucleotide sequence ID" value="NZ_CP158568.1"/>
</dbReference>
<proteinExistence type="predicted"/>
<feature type="compositionally biased region" description="Basic and acidic residues" evidence="1">
    <location>
        <begin position="440"/>
        <end position="451"/>
    </location>
</feature>
<evidence type="ECO:0000256" key="1">
    <source>
        <dbReference type="SAM" id="MobiDB-lite"/>
    </source>
</evidence>
<keyword evidence="2" id="KW-0812">Transmembrane</keyword>
<dbReference type="Pfam" id="PF13717">
    <property type="entry name" value="Zn_ribbon_4"/>
    <property type="match status" value="1"/>
</dbReference>
<dbReference type="EMBL" id="CP158568">
    <property type="protein sequence ID" value="XBY44415.1"/>
    <property type="molecule type" value="Genomic_DNA"/>
</dbReference>
<keyword evidence="2" id="KW-1133">Transmembrane helix</keyword>
<dbReference type="NCBIfam" id="TIGR02098">
    <property type="entry name" value="MJ0042_CXXC"/>
    <property type="match status" value="1"/>
</dbReference>
<dbReference type="AlphaFoldDB" id="A0AAU7X8N2"/>
<evidence type="ECO:0000256" key="2">
    <source>
        <dbReference type="SAM" id="Phobius"/>
    </source>
</evidence>
<sequence>MVRWKRRDRARRGCCRLPAPGVFRRPVGLATSHRPNGSRRESRVRFAEPAPRGVDVSLTIPHRASADGPEFTRHSARRAHGLAQNTGVFEAMRASCPNCGTTYVIPDDRIGPKGRKVRCAKCETQWVATRELDPALADAFEAVGVDRPVRAAAPPPAEPPRPATPVMAARASAEEAEPAPIRVETPPGAGSFFASDDTWPGANADPFADAGSSAATGTDETGGEDAAAPTAAEAPAAGEGGIGRKLTRLATKAAPDIESLARIRSIGAKATRKRRRVSDFIQISSRVRPFLGMAVLVLSLGVAAASILMREALVARFPDLAGLYRTIGFDVNLRGLIFDKVETLREMDNGQPVLVVEGIVENITTGYRAVPALRLALRGDDQQEIYAWSIEPRADRLAPGETVRFRSRLASPPEQAADLAIRFTDRRSKPAAPHAAPKPTADEAPHDAPHH</sequence>
<feature type="compositionally biased region" description="Pro residues" evidence="1">
    <location>
        <begin position="153"/>
        <end position="163"/>
    </location>
</feature>
<feature type="compositionally biased region" description="Low complexity" evidence="1">
    <location>
        <begin position="224"/>
        <end position="237"/>
    </location>
</feature>
<evidence type="ECO:0000259" key="3">
    <source>
        <dbReference type="Pfam" id="PF13717"/>
    </source>
</evidence>
<gene>
    <name evidence="4" type="ORF">ABS361_20775</name>
</gene>
<keyword evidence="2" id="KW-0472">Membrane</keyword>
<dbReference type="KEGG" id="mflg:ABS361_20775"/>
<reference evidence="4" key="1">
    <citation type="submission" date="2024-06" db="EMBL/GenBank/DDBJ databases">
        <title>Methylostella associata gen. nov., sp. nov., a novel Ancalomicrobiaceae-affiliated facultatively methylotrophic bacteria that feed on methanotrophs of the genus Methylococcus.</title>
        <authorList>
            <person name="Saltykova V."/>
            <person name="Danilova O.V."/>
            <person name="Oshkin I.Y."/>
            <person name="Belova S.E."/>
            <person name="Pimenov N.V."/>
            <person name="Dedysh S.N."/>
        </authorList>
    </citation>
    <scope>NUCLEOTIDE SEQUENCE</scope>
    <source>
        <strain evidence="4">S20</strain>
    </source>
</reference>
<feature type="transmembrane region" description="Helical" evidence="2">
    <location>
        <begin position="290"/>
        <end position="309"/>
    </location>
</feature>
<feature type="region of interest" description="Disordered" evidence="1">
    <location>
        <begin position="408"/>
        <end position="451"/>
    </location>
</feature>
<protein>
    <submittedName>
        <fullName evidence="4">MJ0042-type zinc finger domain-containing protein</fullName>
    </submittedName>
</protein>
<feature type="compositionally biased region" description="Low complexity" evidence="1">
    <location>
        <begin position="430"/>
        <end position="439"/>
    </location>
</feature>
<dbReference type="InterPro" id="IPR011723">
    <property type="entry name" value="Znf/thioredoxin_put"/>
</dbReference>